<evidence type="ECO:0000256" key="2">
    <source>
        <dbReference type="ARBA" id="ARBA00006555"/>
    </source>
</evidence>
<organism evidence="12 13">
    <name type="scientific">Neisseria dumasiana</name>
    <dbReference type="NCBI Taxonomy" id="1931275"/>
    <lineage>
        <taxon>Bacteria</taxon>
        <taxon>Pseudomonadati</taxon>
        <taxon>Pseudomonadota</taxon>
        <taxon>Betaproteobacteria</taxon>
        <taxon>Neisseriales</taxon>
        <taxon>Neisseriaceae</taxon>
        <taxon>Neisseria</taxon>
    </lineage>
</organism>
<dbReference type="InterPro" id="IPR037682">
    <property type="entry name" value="TonB_C"/>
</dbReference>
<dbReference type="Pfam" id="PF03544">
    <property type="entry name" value="TonB_C"/>
    <property type="match status" value="1"/>
</dbReference>
<keyword evidence="10" id="KW-0732">Signal</keyword>
<dbReference type="Gene3D" id="3.30.1150.10">
    <property type="match status" value="1"/>
</dbReference>
<gene>
    <name evidence="12" type="ORF">BV913_09695</name>
</gene>
<dbReference type="PANTHER" id="PTHR33446:SF2">
    <property type="entry name" value="PROTEIN TONB"/>
    <property type="match status" value="1"/>
</dbReference>
<evidence type="ECO:0000256" key="10">
    <source>
        <dbReference type="SAM" id="SignalP"/>
    </source>
</evidence>
<keyword evidence="9" id="KW-0472">Membrane</keyword>
<dbReference type="SUPFAM" id="SSF74653">
    <property type="entry name" value="TolA/TonB C-terminal domain"/>
    <property type="match status" value="1"/>
</dbReference>
<evidence type="ECO:0000256" key="9">
    <source>
        <dbReference type="ARBA" id="ARBA00023136"/>
    </source>
</evidence>
<evidence type="ECO:0000256" key="4">
    <source>
        <dbReference type="ARBA" id="ARBA00022475"/>
    </source>
</evidence>
<dbReference type="Proteomes" id="UP000193346">
    <property type="component" value="Unassembled WGS sequence"/>
</dbReference>
<dbReference type="EMBL" id="MTAC01000027">
    <property type="protein sequence ID" value="OSI32434.1"/>
    <property type="molecule type" value="Genomic_DNA"/>
</dbReference>
<dbReference type="InterPro" id="IPR006260">
    <property type="entry name" value="TonB/TolA_C"/>
</dbReference>
<dbReference type="RefSeq" id="WP_085356765.1">
    <property type="nucleotide sequence ID" value="NZ_CP091509.1"/>
</dbReference>
<dbReference type="PANTHER" id="PTHR33446">
    <property type="entry name" value="PROTEIN TONB-RELATED"/>
    <property type="match status" value="1"/>
</dbReference>
<feature type="chain" id="PRO_5046011672" description="TonB C-terminal domain-containing protein" evidence="10">
    <location>
        <begin position="23"/>
        <end position="135"/>
    </location>
</feature>
<reference evidence="12 13" key="1">
    <citation type="submission" date="2017-01" db="EMBL/GenBank/DDBJ databases">
        <authorList>
            <person name="Wolfgang W.J."/>
            <person name="Cole J."/>
            <person name="Wroblewski D."/>
            <person name="Mcginnis J."/>
            <person name="Musser K.A."/>
        </authorList>
    </citation>
    <scope>NUCLEOTIDE SEQUENCE [LARGE SCALE GENOMIC DNA]</scope>
    <source>
        <strain evidence="12 13">93087</strain>
    </source>
</reference>
<evidence type="ECO:0000256" key="1">
    <source>
        <dbReference type="ARBA" id="ARBA00004383"/>
    </source>
</evidence>
<comment type="subcellular location">
    <subcellularLocation>
        <location evidence="1">Cell inner membrane</location>
        <topology evidence="1">Single-pass membrane protein</topology>
        <orientation evidence="1">Periplasmic side</orientation>
    </subcellularLocation>
</comment>
<dbReference type="InterPro" id="IPR051045">
    <property type="entry name" value="TonB-dependent_transducer"/>
</dbReference>
<keyword evidence="4" id="KW-1003">Cell membrane</keyword>
<evidence type="ECO:0000256" key="8">
    <source>
        <dbReference type="ARBA" id="ARBA00022989"/>
    </source>
</evidence>
<sequence>MKKHLCILWVMMAVGVSTKAFAEPAALTTPLTFNEIKKADTNPHSGWIPVPMLHYPEEAEMKGWEGDVVVSVLVAPDASIQNVEVIQSSGYKVLDEAAKKTIAQATFKPHGWTAFRIPLRFRLDGGKRQCAKSIC</sequence>
<feature type="signal peptide" evidence="10">
    <location>
        <begin position="1"/>
        <end position="22"/>
    </location>
</feature>
<keyword evidence="6" id="KW-0812">Transmembrane</keyword>
<keyword evidence="5" id="KW-0997">Cell inner membrane</keyword>
<accession>A0ABX3WJ87</accession>
<evidence type="ECO:0000313" key="13">
    <source>
        <dbReference type="Proteomes" id="UP000193346"/>
    </source>
</evidence>
<keyword evidence="3" id="KW-0813">Transport</keyword>
<keyword evidence="7" id="KW-0653">Protein transport</keyword>
<keyword evidence="8" id="KW-1133">Transmembrane helix</keyword>
<evidence type="ECO:0000256" key="6">
    <source>
        <dbReference type="ARBA" id="ARBA00022692"/>
    </source>
</evidence>
<comment type="caution">
    <text evidence="12">The sequence shown here is derived from an EMBL/GenBank/DDBJ whole genome shotgun (WGS) entry which is preliminary data.</text>
</comment>
<feature type="domain" description="TonB C-terminal" evidence="11">
    <location>
        <begin position="40"/>
        <end position="130"/>
    </location>
</feature>
<evidence type="ECO:0000259" key="11">
    <source>
        <dbReference type="PROSITE" id="PS52015"/>
    </source>
</evidence>
<dbReference type="PROSITE" id="PS52015">
    <property type="entry name" value="TONB_CTD"/>
    <property type="match status" value="1"/>
</dbReference>
<evidence type="ECO:0000256" key="7">
    <source>
        <dbReference type="ARBA" id="ARBA00022927"/>
    </source>
</evidence>
<dbReference type="NCBIfam" id="TIGR01352">
    <property type="entry name" value="tonB_Cterm"/>
    <property type="match status" value="1"/>
</dbReference>
<keyword evidence="13" id="KW-1185">Reference proteome</keyword>
<evidence type="ECO:0000256" key="3">
    <source>
        <dbReference type="ARBA" id="ARBA00022448"/>
    </source>
</evidence>
<protein>
    <recommendedName>
        <fullName evidence="11">TonB C-terminal domain-containing protein</fullName>
    </recommendedName>
</protein>
<evidence type="ECO:0000313" key="12">
    <source>
        <dbReference type="EMBL" id="OSI32434.1"/>
    </source>
</evidence>
<evidence type="ECO:0000256" key="5">
    <source>
        <dbReference type="ARBA" id="ARBA00022519"/>
    </source>
</evidence>
<comment type="similarity">
    <text evidence="2">Belongs to the TonB family.</text>
</comment>
<name>A0ABX3WJ87_9NEIS</name>
<proteinExistence type="inferred from homology"/>